<protein>
    <submittedName>
        <fullName evidence="4">Helix-turn-helix transcriptional regulator</fullName>
    </submittedName>
</protein>
<gene>
    <name evidence="4" type="ORF">H9786_00590</name>
</gene>
<evidence type="ECO:0000256" key="1">
    <source>
        <dbReference type="ARBA" id="ARBA00023015"/>
    </source>
</evidence>
<keyword evidence="2" id="KW-0804">Transcription</keyword>
<dbReference type="Gene3D" id="1.10.10.60">
    <property type="entry name" value="Homeodomain-like"/>
    <property type="match status" value="1"/>
</dbReference>
<dbReference type="PROSITE" id="PS01124">
    <property type="entry name" value="HTH_ARAC_FAMILY_2"/>
    <property type="match status" value="1"/>
</dbReference>
<evidence type="ECO:0000313" key="5">
    <source>
        <dbReference type="Proteomes" id="UP000823823"/>
    </source>
</evidence>
<dbReference type="SUPFAM" id="SSF46689">
    <property type="entry name" value="Homeodomain-like"/>
    <property type="match status" value="1"/>
</dbReference>
<dbReference type="PANTHER" id="PTHR11019">
    <property type="entry name" value="HTH-TYPE TRANSCRIPTIONAL REGULATOR NIMR"/>
    <property type="match status" value="1"/>
</dbReference>
<proteinExistence type="predicted"/>
<reference evidence="4" key="1">
    <citation type="journal article" date="2021" name="PeerJ">
        <title>Extensive microbial diversity within the chicken gut microbiome revealed by metagenomics and culture.</title>
        <authorList>
            <person name="Gilroy R."/>
            <person name="Ravi A."/>
            <person name="Getino M."/>
            <person name="Pursley I."/>
            <person name="Horton D.L."/>
            <person name="Alikhan N.F."/>
            <person name="Baker D."/>
            <person name="Gharbi K."/>
            <person name="Hall N."/>
            <person name="Watson M."/>
            <person name="Adriaenssens E.M."/>
            <person name="Foster-Nyarko E."/>
            <person name="Jarju S."/>
            <person name="Secka A."/>
            <person name="Antonio M."/>
            <person name="Oren A."/>
            <person name="Chaudhuri R.R."/>
            <person name="La Ragione R."/>
            <person name="Hildebrand F."/>
            <person name="Pallen M.J."/>
        </authorList>
    </citation>
    <scope>NUCLEOTIDE SEQUENCE</scope>
    <source>
        <strain evidence="4">ChiHjej13B12-24818</strain>
    </source>
</reference>
<dbReference type="GO" id="GO:0003700">
    <property type="term" value="F:DNA-binding transcription factor activity"/>
    <property type="evidence" value="ECO:0007669"/>
    <property type="project" value="InterPro"/>
</dbReference>
<dbReference type="PANTHER" id="PTHR11019:SF159">
    <property type="entry name" value="TRANSCRIPTIONAL REGULATOR-RELATED"/>
    <property type="match status" value="1"/>
</dbReference>
<dbReference type="InterPro" id="IPR009057">
    <property type="entry name" value="Homeodomain-like_sf"/>
</dbReference>
<dbReference type="Proteomes" id="UP000823823">
    <property type="component" value="Unassembled WGS sequence"/>
</dbReference>
<evidence type="ECO:0000313" key="4">
    <source>
        <dbReference type="EMBL" id="HJB09021.1"/>
    </source>
</evidence>
<reference evidence="4" key="2">
    <citation type="submission" date="2021-04" db="EMBL/GenBank/DDBJ databases">
        <authorList>
            <person name="Gilroy R."/>
        </authorList>
    </citation>
    <scope>NUCLEOTIDE SEQUENCE</scope>
    <source>
        <strain evidence="4">ChiHjej13B12-24818</strain>
    </source>
</reference>
<dbReference type="Pfam" id="PF12833">
    <property type="entry name" value="HTH_18"/>
    <property type="match status" value="1"/>
</dbReference>
<evidence type="ECO:0000259" key="3">
    <source>
        <dbReference type="PROSITE" id="PS01124"/>
    </source>
</evidence>
<organism evidence="4 5">
    <name type="scientific">Candidatus Brachybacterium merdavium</name>
    <dbReference type="NCBI Taxonomy" id="2838513"/>
    <lineage>
        <taxon>Bacteria</taxon>
        <taxon>Bacillati</taxon>
        <taxon>Actinomycetota</taxon>
        <taxon>Actinomycetes</taxon>
        <taxon>Micrococcales</taxon>
        <taxon>Dermabacteraceae</taxon>
        <taxon>Brachybacterium</taxon>
    </lineage>
</organism>
<feature type="domain" description="HTH araC/xylS-type" evidence="3">
    <location>
        <begin position="7"/>
        <end position="105"/>
    </location>
</feature>
<keyword evidence="1" id="KW-0805">Transcription regulation</keyword>
<dbReference type="EMBL" id="DWZH01000007">
    <property type="protein sequence ID" value="HJB09021.1"/>
    <property type="molecule type" value="Genomic_DNA"/>
</dbReference>
<comment type="caution">
    <text evidence="4">The sequence shown here is derived from an EMBL/GenBank/DDBJ whole genome shotgun (WGS) entry which is preliminary data.</text>
</comment>
<sequence>MSEHRTDPLRRLLDAVLDEESRTLSQMAGLAYTSPFHLSRTVSARSGEAPVALRRRVTLEQAAWRLQRGAAVTETAFASGYDSLEGFTRAFRKAYGHPPTAMLPHGERGHWLPAPNGIHFHSPTALYVDAGQSREQSSGNVLALMVQHDLDDIALLLDATAEIPADRYRHVRMARHSPRGWDGADESLAQVMRHLVLSKEPWLASIAGEAEPDLSGPDDPAALADRHEVTAPRWLALVRDIDRRDAWQDRIVDALCDPPESFLLSQILAHELTYSTHRRLLARWMLSDAGIDTTHLDPDPILWHRRRTGDLS</sequence>
<dbReference type="GO" id="GO:0043565">
    <property type="term" value="F:sequence-specific DNA binding"/>
    <property type="evidence" value="ECO:0007669"/>
    <property type="project" value="InterPro"/>
</dbReference>
<name>A0A9D2RN07_9MICO</name>
<dbReference type="SMART" id="SM00342">
    <property type="entry name" value="HTH_ARAC"/>
    <property type="match status" value="1"/>
</dbReference>
<evidence type="ECO:0000256" key="2">
    <source>
        <dbReference type="ARBA" id="ARBA00023163"/>
    </source>
</evidence>
<dbReference type="AlphaFoldDB" id="A0A9D2RN07"/>
<dbReference type="InterPro" id="IPR018060">
    <property type="entry name" value="HTH_AraC"/>
</dbReference>
<accession>A0A9D2RN07</accession>